<evidence type="ECO:0000313" key="2">
    <source>
        <dbReference type="Proteomes" id="UP001287356"/>
    </source>
</evidence>
<proteinExistence type="predicted"/>
<dbReference type="EMBL" id="JAULSN010000010">
    <property type="protein sequence ID" value="KAK3361740.1"/>
    <property type="molecule type" value="Genomic_DNA"/>
</dbReference>
<gene>
    <name evidence="1" type="ORF">B0T24DRAFT_724225</name>
</gene>
<evidence type="ECO:0000313" key="1">
    <source>
        <dbReference type="EMBL" id="KAK3361740.1"/>
    </source>
</evidence>
<reference evidence="1" key="2">
    <citation type="submission" date="2023-06" db="EMBL/GenBank/DDBJ databases">
        <authorList>
            <consortium name="Lawrence Berkeley National Laboratory"/>
            <person name="Haridas S."/>
            <person name="Hensen N."/>
            <person name="Bonometti L."/>
            <person name="Westerberg I."/>
            <person name="Brannstrom I.O."/>
            <person name="Guillou S."/>
            <person name="Cros-Aarteil S."/>
            <person name="Calhoun S."/>
            <person name="Kuo A."/>
            <person name="Mondo S."/>
            <person name="Pangilinan J."/>
            <person name="Riley R."/>
            <person name="Labutti K."/>
            <person name="Andreopoulos B."/>
            <person name="Lipzen A."/>
            <person name="Chen C."/>
            <person name="Yanf M."/>
            <person name="Daum C."/>
            <person name="Ng V."/>
            <person name="Clum A."/>
            <person name="Steindorff A."/>
            <person name="Ohm R."/>
            <person name="Martin F."/>
            <person name="Silar P."/>
            <person name="Natvig D."/>
            <person name="Lalanne C."/>
            <person name="Gautier V."/>
            <person name="Ament-Velasquez S.L."/>
            <person name="Kruys A."/>
            <person name="Hutchinson M.I."/>
            <person name="Powell A.J."/>
            <person name="Barry K."/>
            <person name="Miller A.N."/>
            <person name="Grigoriev I.V."/>
            <person name="Debuchy R."/>
            <person name="Gladieux P."/>
            <person name="Thoren M.H."/>
            <person name="Johannesson H."/>
        </authorList>
    </citation>
    <scope>NUCLEOTIDE SEQUENCE</scope>
    <source>
        <strain evidence="1">CBS 958.72</strain>
    </source>
</reference>
<dbReference type="AlphaFoldDB" id="A0AAE0JUG0"/>
<protein>
    <submittedName>
        <fullName evidence="1">Uncharacterized protein</fullName>
    </submittedName>
</protein>
<sequence length="303" mass="34152">MRRASPLILAPSVHNNKTLEVSLKHMGLVTSRRQRQTHAVGHSGLARRYAAERQARTPVTYEVARKQSSDMLAWRHDILPEIGPSRIAFQDRDKVTFKFDRTKTSELQASDGTVNWHTRTVGRRYAAKSEQFKLETSREAGEAFLNTVLHRARGWNAPVLNITVDYEDMLTLQENVDKLDGELVQDAELAELERRKGLTCLNCNSAGKEAMTEAIKRRLRQYDLWSAAKDTIQPSERGGRFDEGRAENRPITRHAFLDAESILAAANTAVDAYARHGIQETGRVNANRADSIIFEMLDAAAEL</sequence>
<accession>A0AAE0JUG0</accession>
<keyword evidence="2" id="KW-1185">Reference proteome</keyword>
<reference evidence="1" key="1">
    <citation type="journal article" date="2023" name="Mol. Phylogenet. Evol.">
        <title>Genome-scale phylogeny and comparative genomics of the fungal order Sordariales.</title>
        <authorList>
            <person name="Hensen N."/>
            <person name="Bonometti L."/>
            <person name="Westerberg I."/>
            <person name="Brannstrom I.O."/>
            <person name="Guillou S."/>
            <person name="Cros-Aarteil S."/>
            <person name="Calhoun S."/>
            <person name="Haridas S."/>
            <person name="Kuo A."/>
            <person name="Mondo S."/>
            <person name="Pangilinan J."/>
            <person name="Riley R."/>
            <person name="LaButti K."/>
            <person name="Andreopoulos B."/>
            <person name="Lipzen A."/>
            <person name="Chen C."/>
            <person name="Yan M."/>
            <person name="Daum C."/>
            <person name="Ng V."/>
            <person name="Clum A."/>
            <person name="Steindorff A."/>
            <person name="Ohm R.A."/>
            <person name="Martin F."/>
            <person name="Silar P."/>
            <person name="Natvig D.O."/>
            <person name="Lalanne C."/>
            <person name="Gautier V."/>
            <person name="Ament-Velasquez S.L."/>
            <person name="Kruys A."/>
            <person name="Hutchinson M.I."/>
            <person name="Powell A.J."/>
            <person name="Barry K."/>
            <person name="Miller A.N."/>
            <person name="Grigoriev I.V."/>
            <person name="Debuchy R."/>
            <person name="Gladieux P."/>
            <person name="Hiltunen Thoren M."/>
            <person name="Johannesson H."/>
        </authorList>
    </citation>
    <scope>NUCLEOTIDE SEQUENCE</scope>
    <source>
        <strain evidence="1">CBS 958.72</strain>
    </source>
</reference>
<organism evidence="1 2">
    <name type="scientific">Lasiosphaeria ovina</name>
    <dbReference type="NCBI Taxonomy" id="92902"/>
    <lineage>
        <taxon>Eukaryota</taxon>
        <taxon>Fungi</taxon>
        <taxon>Dikarya</taxon>
        <taxon>Ascomycota</taxon>
        <taxon>Pezizomycotina</taxon>
        <taxon>Sordariomycetes</taxon>
        <taxon>Sordariomycetidae</taxon>
        <taxon>Sordariales</taxon>
        <taxon>Lasiosphaeriaceae</taxon>
        <taxon>Lasiosphaeria</taxon>
    </lineage>
</organism>
<dbReference type="Proteomes" id="UP001287356">
    <property type="component" value="Unassembled WGS sequence"/>
</dbReference>
<comment type="caution">
    <text evidence="1">The sequence shown here is derived from an EMBL/GenBank/DDBJ whole genome shotgun (WGS) entry which is preliminary data.</text>
</comment>
<name>A0AAE0JUG0_9PEZI</name>